<dbReference type="Gene3D" id="2.130.10.10">
    <property type="entry name" value="YVTN repeat-like/Quinoprotein amine dehydrogenase"/>
    <property type="match status" value="1"/>
</dbReference>
<dbReference type="InterPro" id="IPR036322">
    <property type="entry name" value="WD40_repeat_dom_sf"/>
</dbReference>
<dbReference type="eggNOG" id="KOG2111">
    <property type="taxonomic scope" value="Eukaryota"/>
</dbReference>
<dbReference type="STRING" id="2903.R1CIQ2"/>
<evidence type="ECO:0000256" key="1">
    <source>
        <dbReference type="ARBA" id="ARBA00022574"/>
    </source>
</evidence>
<dbReference type="Pfam" id="PF21032">
    <property type="entry name" value="PROPPIN"/>
    <property type="match status" value="1"/>
</dbReference>
<dbReference type="EnsemblProtists" id="EOD22422">
    <property type="protein sequence ID" value="EOD22422"/>
    <property type="gene ID" value="EMIHUDRAFT_419042"/>
</dbReference>
<evidence type="ECO:0000313" key="4">
    <source>
        <dbReference type="EnsemblProtists" id="EOD22422"/>
    </source>
</evidence>
<dbReference type="AlphaFoldDB" id="A0A0D3JFY7"/>
<dbReference type="SUPFAM" id="SSF50978">
    <property type="entry name" value="WD40 repeat-like"/>
    <property type="match status" value="1"/>
</dbReference>
<dbReference type="RefSeq" id="XP_005774851.1">
    <property type="nucleotide sequence ID" value="XM_005774794.1"/>
</dbReference>
<dbReference type="InterPro" id="IPR015943">
    <property type="entry name" value="WD40/YVTN_repeat-like_dom_sf"/>
</dbReference>
<dbReference type="Proteomes" id="UP000013827">
    <property type="component" value="Unassembled WGS sequence"/>
</dbReference>
<organism evidence="4 5">
    <name type="scientific">Emiliania huxleyi (strain CCMP1516)</name>
    <dbReference type="NCBI Taxonomy" id="280463"/>
    <lineage>
        <taxon>Eukaryota</taxon>
        <taxon>Haptista</taxon>
        <taxon>Haptophyta</taxon>
        <taxon>Prymnesiophyceae</taxon>
        <taxon>Isochrysidales</taxon>
        <taxon>Noelaerhabdaceae</taxon>
        <taxon>Emiliania</taxon>
    </lineage>
</organism>
<keyword evidence="1" id="KW-0853">WD repeat</keyword>
<evidence type="ECO:0000256" key="2">
    <source>
        <dbReference type="ARBA" id="ARBA00022737"/>
    </source>
</evidence>
<evidence type="ECO:0000256" key="3">
    <source>
        <dbReference type="ARBA" id="ARBA00025740"/>
    </source>
</evidence>
<sequence length="400" mass="44613">MCLPDACCGPAVLYVGFNQDNGCFACGTDSGFRIFNCDPFRQTYRRDFTNGGIGIVEMLFRCNILALVGGGRNPRYPPNKVMIWDDHQNRCIGEPCLLSFRSEVKAVRMSRERVVVVLEYRIYVYNFAGGRPYLGCTSAIPHLGYTSVHIFADLNLLHTIETISNPRGLCSLCADSRACVIACCGLQKGHVRAELFDITRTTLISAHEASLSCIALSSYAMRHHTLWCTLVRVWDTRSGQRLMELRRGAEPAAIQCMNFHADSSWLLVGSDHGTIHVFKLQEGDADQAPELTPPVPATTLAYPPDTPDNPRSSLSFLGSLLPKSLVPTYIQSQWSFAQFRMPGSERALTRTICAFAPENTNSFLVVSADGTFYKCGFDPIRGGECYREDWQRFLMPEDDE</sequence>
<reference evidence="4" key="2">
    <citation type="submission" date="2024-10" db="UniProtKB">
        <authorList>
            <consortium name="EnsemblProtists"/>
        </authorList>
    </citation>
    <scope>IDENTIFICATION</scope>
</reference>
<evidence type="ECO:0000313" key="5">
    <source>
        <dbReference type="Proteomes" id="UP000013827"/>
    </source>
</evidence>
<reference evidence="5" key="1">
    <citation type="journal article" date="2013" name="Nature">
        <title>Pan genome of the phytoplankton Emiliania underpins its global distribution.</title>
        <authorList>
            <person name="Read B.A."/>
            <person name="Kegel J."/>
            <person name="Klute M.J."/>
            <person name="Kuo A."/>
            <person name="Lefebvre S.C."/>
            <person name="Maumus F."/>
            <person name="Mayer C."/>
            <person name="Miller J."/>
            <person name="Monier A."/>
            <person name="Salamov A."/>
            <person name="Young J."/>
            <person name="Aguilar M."/>
            <person name="Claverie J.M."/>
            <person name="Frickenhaus S."/>
            <person name="Gonzalez K."/>
            <person name="Herman E.K."/>
            <person name="Lin Y.C."/>
            <person name="Napier J."/>
            <person name="Ogata H."/>
            <person name="Sarno A.F."/>
            <person name="Shmutz J."/>
            <person name="Schroeder D."/>
            <person name="de Vargas C."/>
            <person name="Verret F."/>
            <person name="von Dassow P."/>
            <person name="Valentin K."/>
            <person name="Van de Peer Y."/>
            <person name="Wheeler G."/>
            <person name="Dacks J.B."/>
            <person name="Delwiche C.F."/>
            <person name="Dyhrman S.T."/>
            <person name="Glockner G."/>
            <person name="John U."/>
            <person name="Richards T."/>
            <person name="Worden A.Z."/>
            <person name="Zhang X."/>
            <person name="Grigoriev I.V."/>
            <person name="Allen A.E."/>
            <person name="Bidle K."/>
            <person name="Borodovsky M."/>
            <person name="Bowler C."/>
            <person name="Brownlee C."/>
            <person name="Cock J.M."/>
            <person name="Elias M."/>
            <person name="Gladyshev V.N."/>
            <person name="Groth M."/>
            <person name="Guda C."/>
            <person name="Hadaegh A."/>
            <person name="Iglesias-Rodriguez M.D."/>
            <person name="Jenkins J."/>
            <person name="Jones B.M."/>
            <person name="Lawson T."/>
            <person name="Leese F."/>
            <person name="Lindquist E."/>
            <person name="Lobanov A."/>
            <person name="Lomsadze A."/>
            <person name="Malik S.B."/>
            <person name="Marsh M.E."/>
            <person name="Mackinder L."/>
            <person name="Mock T."/>
            <person name="Mueller-Roeber B."/>
            <person name="Pagarete A."/>
            <person name="Parker M."/>
            <person name="Probert I."/>
            <person name="Quesneville H."/>
            <person name="Raines C."/>
            <person name="Rensing S.A."/>
            <person name="Riano-Pachon D.M."/>
            <person name="Richier S."/>
            <person name="Rokitta S."/>
            <person name="Shiraiwa Y."/>
            <person name="Soanes D.M."/>
            <person name="van der Giezen M."/>
            <person name="Wahlund T.M."/>
            <person name="Williams B."/>
            <person name="Wilson W."/>
            <person name="Wolfe G."/>
            <person name="Wurch L.L."/>
        </authorList>
    </citation>
    <scope>NUCLEOTIDE SEQUENCE</scope>
</reference>
<keyword evidence="5" id="KW-1185">Reference proteome</keyword>
<accession>A0A0D3JFY7</accession>
<dbReference type="PaxDb" id="2903-EOD22422"/>
<dbReference type="PANTHER" id="PTHR11227">
    <property type="entry name" value="WD-REPEAT PROTEIN INTERACTING WITH PHOSPHOINOSIDES WIPI -RELATED"/>
    <property type="match status" value="1"/>
</dbReference>
<dbReference type="HOGENOM" id="CLU_025895_2_1_1"/>
<dbReference type="InterPro" id="IPR048720">
    <property type="entry name" value="PROPPIN"/>
</dbReference>
<name>A0A0D3JFY7_EMIH1</name>
<protein>
    <submittedName>
        <fullName evidence="4">Uncharacterized protein</fullName>
    </submittedName>
</protein>
<proteinExistence type="inferred from homology"/>
<keyword evidence="2" id="KW-0677">Repeat</keyword>
<dbReference type="GeneID" id="17267966"/>
<comment type="similarity">
    <text evidence="3">Belongs to the WD repeat PROPPIN family.</text>
</comment>
<dbReference type="KEGG" id="ehx:EMIHUDRAFT_419042"/>